<dbReference type="EMBL" id="LNRQ01000001">
    <property type="protein sequence ID" value="KZN08173.1"/>
    <property type="molecule type" value="Genomic_DNA"/>
</dbReference>
<dbReference type="Gramene" id="KZN08173">
    <property type="protein sequence ID" value="KZN08173"/>
    <property type="gene ID" value="DCAR_001238"/>
</dbReference>
<name>A0A162AZT0_DAUCS</name>
<accession>A0A162AZT0</accession>
<organism evidence="1">
    <name type="scientific">Daucus carota subsp. sativus</name>
    <name type="common">Carrot</name>
    <dbReference type="NCBI Taxonomy" id="79200"/>
    <lineage>
        <taxon>Eukaryota</taxon>
        <taxon>Viridiplantae</taxon>
        <taxon>Streptophyta</taxon>
        <taxon>Embryophyta</taxon>
        <taxon>Tracheophyta</taxon>
        <taxon>Spermatophyta</taxon>
        <taxon>Magnoliopsida</taxon>
        <taxon>eudicotyledons</taxon>
        <taxon>Gunneridae</taxon>
        <taxon>Pentapetalae</taxon>
        <taxon>asterids</taxon>
        <taxon>campanulids</taxon>
        <taxon>Apiales</taxon>
        <taxon>Apiaceae</taxon>
        <taxon>Apioideae</taxon>
        <taxon>Scandiceae</taxon>
        <taxon>Daucinae</taxon>
        <taxon>Daucus</taxon>
        <taxon>Daucus sect. Daucus</taxon>
    </lineage>
</organism>
<proteinExistence type="predicted"/>
<reference evidence="1" key="1">
    <citation type="journal article" date="2016" name="Nat. Genet.">
        <title>A high-quality carrot genome assembly provides new insights into carotenoid accumulation and asterid genome evolution.</title>
        <authorList>
            <person name="Iorizzo M."/>
            <person name="Ellison S."/>
            <person name="Senalik D."/>
            <person name="Zeng P."/>
            <person name="Satapoomin P."/>
            <person name="Huang J."/>
            <person name="Bowman M."/>
            <person name="Iovene M."/>
            <person name="Sanseverino W."/>
            <person name="Cavagnaro P."/>
            <person name="Yildiz M."/>
            <person name="Macko-Podgorni A."/>
            <person name="Moranska E."/>
            <person name="Grzebelus E."/>
            <person name="Grzebelus D."/>
            <person name="Ashrafi H."/>
            <person name="Zheng Z."/>
            <person name="Cheng S."/>
            <person name="Spooner D."/>
            <person name="Van Deynze A."/>
            <person name="Simon P."/>
        </authorList>
    </citation>
    <scope>NUCLEOTIDE SEQUENCE [LARGE SCALE GENOMIC DNA]</scope>
    <source>
        <tissue evidence="1">Leaf</tissue>
    </source>
</reference>
<sequence>MYSGFEKIIDISLGAEEFPDWIIQSSVEWSAEDHISDGDASSSVNLQPNLAHSYLGMILCFDNHAFYSVMTTASNIFESHIDSSGIVIVPRSIFTVTDTDHTITFASRARRHWIHLLYKNEDNSITLNVADEENTPSDLEFIVLVFYYNFGFGDEDDGVLIIDDQDEDGGMLERVTEDDTQSGFLSVATNPVKNIISFLQVAYSTDYVYKTRDLAERNYRLDAYGKTMISHSFKEAVKWLDANKNAEVHEYEYKRSSSLKKSAIDSVFLVVKELRLMKFNKLHRLKLFTVS</sequence>
<comment type="caution">
    <text evidence="1">The sequence shown here is derived from an EMBL/GenBank/DDBJ whole genome shotgun (WGS) entry which is preliminary data.</text>
</comment>
<protein>
    <submittedName>
        <fullName evidence="1">Uncharacterized protein</fullName>
    </submittedName>
</protein>
<evidence type="ECO:0000313" key="1">
    <source>
        <dbReference type="EMBL" id="KZN08173.1"/>
    </source>
</evidence>
<dbReference type="AlphaFoldDB" id="A0A162AZT0"/>
<gene>
    <name evidence="1" type="ORF">DCAR_001238</name>
</gene>